<evidence type="ECO:0000313" key="6">
    <source>
        <dbReference type="EMBL" id="KAF3948324.1"/>
    </source>
</evidence>
<dbReference type="InterPro" id="IPR041118">
    <property type="entry name" value="Rx_N"/>
</dbReference>
<comment type="caution">
    <text evidence="6">The sequence shown here is derived from an EMBL/GenBank/DDBJ whole genome shotgun (WGS) entry which is preliminary data.</text>
</comment>
<keyword evidence="7" id="KW-1185">Reference proteome</keyword>
<dbReference type="InterPro" id="IPR032675">
    <property type="entry name" value="LRR_dom_sf"/>
</dbReference>
<dbReference type="GO" id="GO:0006952">
    <property type="term" value="P:defense response"/>
    <property type="evidence" value="ECO:0007669"/>
    <property type="project" value="UniProtKB-KW"/>
</dbReference>
<dbReference type="PANTHER" id="PTHR36766:SF61">
    <property type="entry name" value="NB-ARC DOMAIN DISEASE RESISTANCE PROTEIN"/>
    <property type="match status" value="1"/>
</dbReference>
<evidence type="ECO:0000313" key="7">
    <source>
        <dbReference type="Proteomes" id="UP000737018"/>
    </source>
</evidence>
<dbReference type="AlphaFoldDB" id="A0A8J4QJL6"/>
<dbReference type="PANTHER" id="PTHR36766">
    <property type="entry name" value="PLANT BROAD-SPECTRUM MILDEW RESISTANCE PROTEIN RPW8"/>
    <property type="match status" value="1"/>
</dbReference>
<organism evidence="6 7">
    <name type="scientific">Castanea mollissima</name>
    <name type="common">Chinese chestnut</name>
    <dbReference type="NCBI Taxonomy" id="60419"/>
    <lineage>
        <taxon>Eukaryota</taxon>
        <taxon>Viridiplantae</taxon>
        <taxon>Streptophyta</taxon>
        <taxon>Embryophyta</taxon>
        <taxon>Tracheophyta</taxon>
        <taxon>Spermatophyta</taxon>
        <taxon>Magnoliopsida</taxon>
        <taxon>eudicotyledons</taxon>
        <taxon>Gunneridae</taxon>
        <taxon>Pentapetalae</taxon>
        <taxon>rosids</taxon>
        <taxon>fabids</taxon>
        <taxon>Fagales</taxon>
        <taxon>Fagaceae</taxon>
        <taxon>Castanea</taxon>
    </lineage>
</organism>
<reference evidence="6" key="1">
    <citation type="submission" date="2020-03" db="EMBL/GenBank/DDBJ databases">
        <title>Castanea mollissima Vanexum genome sequencing.</title>
        <authorList>
            <person name="Staton M."/>
        </authorList>
    </citation>
    <scope>NUCLEOTIDE SEQUENCE</scope>
    <source>
        <tissue evidence="6">Leaf</tissue>
    </source>
</reference>
<keyword evidence="2" id="KW-0547">Nucleotide-binding</keyword>
<keyword evidence="4" id="KW-0067">ATP-binding</keyword>
<keyword evidence="3" id="KW-0611">Plant defense</keyword>
<dbReference type="SUPFAM" id="SSF52047">
    <property type="entry name" value="RNI-like"/>
    <property type="match status" value="1"/>
</dbReference>
<dbReference type="Gene3D" id="1.20.5.4130">
    <property type="match status" value="1"/>
</dbReference>
<accession>A0A8J4QJL6</accession>
<name>A0A8J4QJL6_9ROSI</name>
<dbReference type="Proteomes" id="UP000737018">
    <property type="component" value="Unassembled WGS sequence"/>
</dbReference>
<gene>
    <name evidence="6" type="ORF">CMV_025663</name>
</gene>
<dbReference type="Gene3D" id="3.80.10.10">
    <property type="entry name" value="Ribonuclease Inhibitor"/>
    <property type="match status" value="1"/>
</dbReference>
<evidence type="ECO:0000256" key="4">
    <source>
        <dbReference type="ARBA" id="ARBA00022840"/>
    </source>
</evidence>
<evidence type="ECO:0000256" key="1">
    <source>
        <dbReference type="ARBA" id="ARBA00022737"/>
    </source>
</evidence>
<evidence type="ECO:0000259" key="5">
    <source>
        <dbReference type="Pfam" id="PF18052"/>
    </source>
</evidence>
<evidence type="ECO:0000256" key="2">
    <source>
        <dbReference type="ARBA" id="ARBA00022741"/>
    </source>
</evidence>
<proteinExistence type="predicted"/>
<sequence>MTEIANVIAGKILEQLRSLINQELSSAWGVQSDLKKLESTMLAIKAVLFDAEEKEAGNHRLSLWLGQLKGVLNDAENVLDEFQYRVLQKEVMKRENFFDEFQYRVLQKEVVKRCRSTCKKVCYFFSVSNPFVLRFEMAHKIKGIRERVDDISALKAEFNLAAQLEVRNTTMHKRDMSHMSHFFVPPQIVIGMDGCLANLRKLIVAFCPSLTSLSLSIKHLTALETLIIWDCEELSLMEGEENQDLELSLKKIMIGKLPKLGALPQWLQGSANTLQMLAIGYCKNLTALPEWLPRLKSLQTIGIASCPKLLSLPEGMQALTSLRELGIVHCPDLSRKCKEYFPKIDHVPEIEINGFKLTIEKMS</sequence>
<keyword evidence="1" id="KW-0677">Repeat</keyword>
<dbReference type="OrthoDB" id="2018467at2759"/>
<feature type="domain" description="Disease resistance N-terminal" evidence="5">
    <location>
        <begin position="11"/>
        <end position="95"/>
    </location>
</feature>
<dbReference type="GO" id="GO:0005524">
    <property type="term" value="F:ATP binding"/>
    <property type="evidence" value="ECO:0007669"/>
    <property type="project" value="UniProtKB-KW"/>
</dbReference>
<dbReference type="Pfam" id="PF18052">
    <property type="entry name" value="Rx_N"/>
    <property type="match status" value="1"/>
</dbReference>
<protein>
    <recommendedName>
        <fullName evidence="5">Disease resistance N-terminal domain-containing protein</fullName>
    </recommendedName>
</protein>
<evidence type="ECO:0000256" key="3">
    <source>
        <dbReference type="ARBA" id="ARBA00022821"/>
    </source>
</evidence>
<dbReference type="EMBL" id="JRKL02006934">
    <property type="protein sequence ID" value="KAF3948324.1"/>
    <property type="molecule type" value="Genomic_DNA"/>
</dbReference>